<keyword evidence="2" id="KW-1185">Reference proteome</keyword>
<protein>
    <submittedName>
        <fullName evidence="1">Uncharacterized protein</fullName>
    </submittedName>
</protein>
<evidence type="ECO:0000313" key="1">
    <source>
        <dbReference type="EMBL" id="WXA96743.1"/>
    </source>
</evidence>
<dbReference type="RefSeq" id="WP_394847359.1">
    <property type="nucleotide sequence ID" value="NZ_CP089982.1"/>
</dbReference>
<reference evidence="1 2" key="1">
    <citation type="submission" date="2021-12" db="EMBL/GenBank/DDBJ databases">
        <title>Discovery of the Pendulisporaceae a myxobacterial family with distinct sporulation behavior and unique specialized metabolism.</title>
        <authorList>
            <person name="Garcia R."/>
            <person name="Popoff A."/>
            <person name="Bader C.D."/>
            <person name="Loehr J."/>
            <person name="Walesch S."/>
            <person name="Walt C."/>
            <person name="Boldt J."/>
            <person name="Bunk B."/>
            <person name="Haeckl F.J.F.P.J."/>
            <person name="Gunesch A.P."/>
            <person name="Birkelbach J."/>
            <person name="Nuebel U."/>
            <person name="Pietschmann T."/>
            <person name="Bach T."/>
            <person name="Mueller R."/>
        </authorList>
    </citation>
    <scope>NUCLEOTIDE SEQUENCE [LARGE SCALE GENOMIC DNA]</scope>
    <source>
        <strain evidence="1 2">MSr12523</strain>
    </source>
</reference>
<name>A0ABZ2KHF0_9BACT</name>
<dbReference type="EMBL" id="CP089982">
    <property type="protein sequence ID" value="WXA96743.1"/>
    <property type="molecule type" value="Genomic_DNA"/>
</dbReference>
<organism evidence="1 2">
    <name type="scientific">Pendulispora brunnea</name>
    <dbReference type="NCBI Taxonomy" id="2905690"/>
    <lineage>
        <taxon>Bacteria</taxon>
        <taxon>Pseudomonadati</taxon>
        <taxon>Myxococcota</taxon>
        <taxon>Myxococcia</taxon>
        <taxon>Myxococcales</taxon>
        <taxon>Sorangiineae</taxon>
        <taxon>Pendulisporaceae</taxon>
        <taxon>Pendulispora</taxon>
    </lineage>
</organism>
<accession>A0ABZ2KHF0</accession>
<dbReference type="Proteomes" id="UP001379533">
    <property type="component" value="Chromosome"/>
</dbReference>
<evidence type="ECO:0000313" key="2">
    <source>
        <dbReference type="Proteomes" id="UP001379533"/>
    </source>
</evidence>
<gene>
    <name evidence="1" type="ORF">LZC95_07825</name>
</gene>
<sequence length="110" mass="11997">MDPKKFDDALANFIRLAQEMVNAHFAQHYPSLVPFTLSAMAGTRYVRIVRLQAGAASGPAWAFIDRTNGDILKCDGYKRPAKGRRGNIFGADPLEGVNALGANYANRGNK</sequence>
<proteinExistence type="predicted"/>